<protein>
    <submittedName>
        <fullName evidence="12">Uncharacterized protein</fullName>
    </submittedName>
</protein>
<keyword evidence="3" id="KW-0158">Chromosome</keyword>
<feature type="non-terminal residue" evidence="12">
    <location>
        <position position="1"/>
    </location>
</feature>
<evidence type="ECO:0000256" key="4">
    <source>
        <dbReference type="ARBA" id="ARBA00022741"/>
    </source>
</evidence>
<dbReference type="GO" id="GO:0000724">
    <property type="term" value="P:double-strand break repair via homologous recombination"/>
    <property type="evidence" value="ECO:0007669"/>
    <property type="project" value="TreeGrafter"/>
</dbReference>
<keyword evidence="5" id="KW-0227">DNA damage</keyword>
<evidence type="ECO:0000256" key="11">
    <source>
        <dbReference type="SAM" id="Coils"/>
    </source>
</evidence>
<dbReference type="AlphaFoldDB" id="A0A1B6GGF4"/>
<dbReference type="GO" id="GO:0030915">
    <property type="term" value="C:Smc5-Smc6 complex"/>
    <property type="evidence" value="ECO:0007669"/>
    <property type="project" value="TreeGrafter"/>
</dbReference>
<dbReference type="PANTHER" id="PTHR19306">
    <property type="entry name" value="STRUCTURAL MAINTENANCE OF CHROMOSOMES 5,6 SMC5, SMC6"/>
    <property type="match status" value="1"/>
</dbReference>
<evidence type="ECO:0000256" key="10">
    <source>
        <dbReference type="ARBA" id="ARBA00023242"/>
    </source>
</evidence>
<keyword evidence="8" id="KW-0233">DNA recombination</keyword>
<evidence type="ECO:0000256" key="5">
    <source>
        <dbReference type="ARBA" id="ARBA00022763"/>
    </source>
</evidence>
<dbReference type="GO" id="GO:0035861">
    <property type="term" value="C:site of double-strand break"/>
    <property type="evidence" value="ECO:0007669"/>
    <property type="project" value="TreeGrafter"/>
</dbReference>
<gene>
    <name evidence="12" type="ORF">g.3486</name>
</gene>
<dbReference type="GO" id="GO:0003684">
    <property type="term" value="F:damaged DNA binding"/>
    <property type="evidence" value="ECO:0007669"/>
    <property type="project" value="TreeGrafter"/>
</dbReference>
<feature type="non-terminal residue" evidence="12">
    <location>
        <position position="141"/>
    </location>
</feature>
<dbReference type="GO" id="GO:0003697">
    <property type="term" value="F:single-stranded DNA binding"/>
    <property type="evidence" value="ECO:0007669"/>
    <property type="project" value="TreeGrafter"/>
</dbReference>
<evidence type="ECO:0000256" key="6">
    <source>
        <dbReference type="ARBA" id="ARBA00022840"/>
    </source>
</evidence>
<evidence type="ECO:0000256" key="9">
    <source>
        <dbReference type="ARBA" id="ARBA00023204"/>
    </source>
</evidence>
<feature type="coiled-coil region" evidence="11">
    <location>
        <begin position="74"/>
        <end position="125"/>
    </location>
</feature>
<dbReference type="PANTHER" id="PTHR19306:SF6">
    <property type="entry name" value="STRUCTURAL MAINTENANCE OF CHROMOSOMES PROTEIN 6"/>
    <property type="match status" value="1"/>
</dbReference>
<evidence type="ECO:0000256" key="3">
    <source>
        <dbReference type="ARBA" id="ARBA00022454"/>
    </source>
</evidence>
<evidence type="ECO:0000256" key="2">
    <source>
        <dbReference type="ARBA" id="ARBA00004286"/>
    </source>
</evidence>
<evidence type="ECO:0000313" key="12">
    <source>
        <dbReference type="EMBL" id="JAS61534.1"/>
    </source>
</evidence>
<name>A0A1B6GGF4_9HEMI</name>
<dbReference type="EMBL" id="GECZ01008235">
    <property type="protein sequence ID" value="JAS61534.1"/>
    <property type="molecule type" value="Transcribed_RNA"/>
</dbReference>
<dbReference type="GO" id="GO:0005634">
    <property type="term" value="C:nucleus"/>
    <property type="evidence" value="ECO:0007669"/>
    <property type="project" value="UniProtKB-SubCell"/>
</dbReference>
<evidence type="ECO:0000256" key="8">
    <source>
        <dbReference type="ARBA" id="ARBA00023172"/>
    </source>
</evidence>
<keyword evidence="6" id="KW-0067">ATP-binding</keyword>
<organism evidence="12">
    <name type="scientific">Cuerna arida</name>
    <dbReference type="NCBI Taxonomy" id="1464854"/>
    <lineage>
        <taxon>Eukaryota</taxon>
        <taxon>Metazoa</taxon>
        <taxon>Ecdysozoa</taxon>
        <taxon>Arthropoda</taxon>
        <taxon>Hexapoda</taxon>
        <taxon>Insecta</taxon>
        <taxon>Pterygota</taxon>
        <taxon>Neoptera</taxon>
        <taxon>Paraneoptera</taxon>
        <taxon>Hemiptera</taxon>
        <taxon>Auchenorrhyncha</taxon>
        <taxon>Membracoidea</taxon>
        <taxon>Cicadellidae</taxon>
        <taxon>Cicadellinae</taxon>
        <taxon>Proconiini</taxon>
        <taxon>Cuerna</taxon>
    </lineage>
</organism>
<proteinExistence type="predicted"/>
<accession>A0A1B6GGF4</accession>
<reference evidence="12" key="1">
    <citation type="submission" date="2015-11" db="EMBL/GenBank/DDBJ databases">
        <title>De novo transcriptome assembly of four potential Pierce s Disease insect vectors from Arizona vineyards.</title>
        <authorList>
            <person name="Tassone E.E."/>
        </authorList>
    </citation>
    <scope>NUCLEOTIDE SEQUENCE</scope>
</reference>
<keyword evidence="7 11" id="KW-0175">Coiled coil</keyword>
<evidence type="ECO:0000256" key="1">
    <source>
        <dbReference type="ARBA" id="ARBA00004123"/>
    </source>
</evidence>
<keyword evidence="9" id="KW-0234">DNA repair</keyword>
<evidence type="ECO:0000256" key="7">
    <source>
        <dbReference type="ARBA" id="ARBA00023054"/>
    </source>
</evidence>
<sequence length="141" mass="16723">RELLKILNHFNIQIDNPLSILNQDVSRSFLNCNSSNKKYMFFIRATSLERVTLESIIEDIEQRKKLMSENKPKLDEATAQERSLASKIDNLNQQNRDLFRKRLELKNEQEKVNEMLQDMESHRQHLGTKLRLLTSDCHKLQ</sequence>
<keyword evidence="4" id="KW-0547">Nucleotide-binding</keyword>
<keyword evidence="10" id="KW-0539">Nucleus</keyword>
<comment type="subcellular location">
    <subcellularLocation>
        <location evidence="2">Chromosome</location>
    </subcellularLocation>
    <subcellularLocation>
        <location evidence="1">Nucleus</location>
    </subcellularLocation>
</comment>
<dbReference type="GO" id="GO:0005524">
    <property type="term" value="F:ATP binding"/>
    <property type="evidence" value="ECO:0007669"/>
    <property type="project" value="UniProtKB-KW"/>
</dbReference>